<comment type="caution">
    <text evidence="1">The sequence shown here is derived from an EMBL/GenBank/DDBJ whole genome shotgun (WGS) entry which is preliminary data.</text>
</comment>
<name>A0A9P7UUB5_9AGAR</name>
<organism evidence="1 2">
    <name type="scientific">Marasmius oreades</name>
    <name type="common">fairy-ring Marasmius</name>
    <dbReference type="NCBI Taxonomy" id="181124"/>
    <lineage>
        <taxon>Eukaryota</taxon>
        <taxon>Fungi</taxon>
        <taxon>Dikarya</taxon>
        <taxon>Basidiomycota</taxon>
        <taxon>Agaricomycotina</taxon>
        <taxon>Agaricomycetes</taxon>
        <taxon>Agaricomycetidae</taxon>
        <taxon>Agaricales</taxon>
        <taxon>Marasmiineae</taxon>
        <taxon>Marasmiaceae</taxon>
        <taxon>Marasmius</taxon>
    </lineage>
</organism>
<dbReference type="RefSeq" id="XP_043010838.1">
    <property type="nucleotide sequence ID" value="XM_043160756.1"/>
</dbReference>
<dbReference type="AlphaFoldDB" id="A0A9P7UUB5"/>
<keyword evidence="2" id="KW-1185">Reference proteome</keyword>
<evidence type="ECO:0008006" key="3">
    <source>
        <dbReference type="Google" id="ProtNLM"/>
    </source>
</evidence>
<gene>
    <name evidence="1" type="ORF">E1B28_007969</name>
</gene>
<evidence type="ECO:0000313" key="2">
    <source>
        <dbReference type="Proteomes" id="UP001049176"/>
    </source>
</evidence>
<dbReference type="GeneID" id="66077045"/>
<protein>
    <recommendedName>
        <fullName evidence="3">Reverse transcriptase zinc-binding domain-containing protein</fullName>
    </recommendedName>
</protein>
<proteinExistence type="predicted"/>
<dbReference type="OrthoDB" id="3053558at2759"/>
<reference evidence="1" key="1">
    <citation type="journal article" date="2021" name="Genome Biol. Evol.">
        <title>The assembled and annotated genome of the fairy-ring fungus Marasmius oreades.</title>
        <authorList>
            <person name="Hiltunen M."/>
            <person name="Ament-Velasquez S.L."/>
            <person name="Johannesson H."/>
        </authorList>
    </citation>
    <scope>NUCLEOTIDE SEQUENCE</scope>
    <source>
        <strain evidence="1">03SP1</strain>
    </source>
</reference>
<sequence>MDKWEARFRTSPRYLRMFPPRSPPRISHVNATLIGLPRQWCSLIVQLQSGHIGLNAHLHRIQRSPTPNCDSCTATGNSKPETVNHFLFECPTYRKERHLMKQKLGRGADSLAHLLLGKKDTLRELIKFTGRTGRLKATFGEFCLD</sequence>
<dbReference type="Proteomes" id="UP001049176">
    <property type="component" value="Chromosome 4"/>
</dbReference>
<evidence type="ECO:0000313" key="1">
    <source>
        <dbReference type="EMBL" id="KAG7094368.1"/>
    </source>
</evidence>
<accession>A0A9P7UUB5</accession>
<dbReference type="KEGG" id="more:E1B28_007969"/>
<dbReference type="EMBL" id="CM032184">
    <property type="protein sequence ID" value="KAG7094368.1"/>
    <property type="molecule type" value="Genomic_DNA"/>
</dbReference>